<gene>
    <name evidence="2" type="ORF">PXEA_LOCUS25483</name>
</gene>
<keyword evidence="1" id="KW-0812">Transmembrane</keyword>
<keyword evidence="1" id="KW-0472">Membrane</keyword>
<keyword evidence="3" id="KW-1185">Reference proteome</keyword>
<proteinExistence type="predicted"/>
<accession>A0A448XA78</accession>
<comment type="caution">
    <text evidence="2">The sequence shown here is derived from an EMBL/GenBank/DDBJ whole genome shotgun (WGS) entry which is preliminary data.</text>
</comment>
<dbReference type="OrthoDB" id="7961613at2759"/>
<sequence>MQKPAYRPSRIRSAINLAFRASILGSFIFAVGTTVYVVTELGRYYIFDKPVAKKQKREYAEAILFKSKREKELGLVD</sequence>
<dbReference type="Proteomes" id="UP000784294">
    <property type="component" value="Unassembled WGS sequence"/>
</dbReference>
<keyword evidence="1" id="KW-1133">Transmembrane helix</keyword>
<reference evidence="2" key="1">
    <citation type="submission" date="2018-11" db="EMBL/GenBank/DDBJ databases">
        <authorList>
            <consortium name="Pathogen Informatics"/>
        </authorList>
    </citation>
    <scope>NUCLEOTIDE SEQUENCE</scope>
</reference>
<dbReference type="AlphaFoldDB" id="A0A448XA78"/>
<protein>
    <submittedName>
        <fullName evidence="2">Uncharacterized protein</fullName>
    </submittedName>
</protein>
<feature type="transmembrane region" description="Helical" evidence="1">
    <location>
        <begin position="21"/>
        <end position="39"/>
    </location>
</feature>
<dbReference type="EMBL" id="CAAALY010129559">
    <property type="protein sequence ID" value="VEL32043.1"/>
    <property type="molecule type" value="Genomic_DNA"/>
</dbReference>
<evidence type="ECO:0000313" key="3">
    <source>
        <dbReference type="Proteomes" id="UP000784294"/>
    </source>
</evidence>
<evidence type="ECO:0000313" key="2">
    <source>
        <dbReference type="EMBL" id="VEL32043.1"/>
    </source>
</evidence>
<evidence type="ECO:0000256" key="1">
    <source>
        <dbReference type="SAM" id="Phobius"/>
    </source>
</evidence>
<organism evidence="2 3">
    <name type="scientific">Protopolystoma xenopodis</name>
    <dbReference type="NCBI Taxonomy" id="117903"/>
    <lineage>
        <taxon>Eukaryota</taxon>
        <taxon>Metazoa</taxon>
        <taxon>Spiralia</taxon>
        <taxon>Lophotrochozoa</taxon>
        <taxon>Platyhelminthes</taxon>
        <taxon>Monogenea</taxon>
        <taxon>Polyopisthocotylea</taxon>
        <taxon>Polystomatidea</taxon>
        <taxon>Polystomatidae</taxon>
        <taxon>Protopolystoma</taxon>
    </lineage>
</organism>
<name>A0A448XA78_9PLAT</name>